<proteinExistence type="predicted"/>
<dbReference type="EMBL" id="ALWO02000045">
    <property type="protein sequence ID" value="EOZ93705.1"/>
    <property type="molecule type" value="Genomic_DNA"/>
</dbReference>
<organism evidence="1 2">
    <name type="scientific">Indibacter alkaliphilus (strain CCUG 57479 / KCTC 22604 / LW1)</name>
    <dbReference type="NCBI Taxonomy" id="1189612"/>
    <lineage>
        <taxon>Bacteria</taxon>
        <taxon>Pseudomonadati</taxon>
        <taxon>Bacteroidota</taxon>
        <taxon>Cytophagia</taxon>
        <taxon>Cytophagales</taxon>
        <taxon>Cyclobacteriaceae</taxon>
    </lineage>
</organism>
<evidence type="ECO:0000313" key="2">
    <source>
        <dbReference type="Proteomes" id="UP000006073"/>
    </source>
</evidence>
<dbReference type="OrthoDB" id="9794147at2"/>
<evidence type="ECO:0000313" key="1">
    <source>
        <dbReference type="EMBL" id="EOZ93705.1"/>
    </source>
</evidence>
<name>S2D9N9_INDAL</name>
<dbReference type="STRING" id="1189612.A33Q_3651"/>
<dbReference type="eggNOG" id="ENOG5033EWE">
    <property type="taxonomic scope" value="Bacteria"/>
</dbReference>
<comment type="caution">
    <text evidence="1">The sequence shown here is derived from an EMBL/GenBank/DDBJ whole genome shotgun (WGS) entry which is preliminary data.</text>
</comment>
<gene>
    <name evidence="1" type="ORF">A33Q_3651</name>
</gene>
<sequence length="173" mass="19623">MRVLLVLILILLNPLKEEREVIVTKKMITVTGQTSIGGFSCDYSRNGLKDTLFFDYKKGVKELTFKVPVDDFSCGNFLLNKDFKKTIKAEQYPSALVKVRNLKSRHGYYICDMSVQIVGKELHYKNLRLNSIPNGLSADLVLGFKELELSAPKKFGGLISVDEELHLEFQLGF</sequence>
<protein>
    <recommendedName>
        <fullName evidence="3">YceI-like domain-containing protein</fullName>
    </recommendedName>
</protein>
<dbReference type="Proteomes" id="UP000006073">
    <property type="component" value="Unassembled WGS sequence"/>
</dbReference>
<reference evidence="1 2" key="1">
    <citation type="journal article" date="2013" name="Genome Announc.">
        <title>Draft Genome Sequence of Indibacter alkaliphilus Strain LW1T, Isolated from Lonar Lake, a Haloalkaline Lake in the Buldana District of Maharashtra, India.</title>
        <authorList>
            <person name="Singh A."/>
            <person name="Kumar Jangir P."/>
            <person name="Sharma R."/>
            <person name="Singh A."/>
            <person name="Kumar Pinnaka A."/>
            <person name="Shivaji S."/>
        </authorList>
    </citation>
    <scope>NUCLEOTIDE SEQUENCE [LARGE SCALE GENOMIC DNA]</scope>
    <source>
        <strain evidence="2">CCUG 57479 / KCTC 22604 / LW1</strain>
    </source>
</reference>
<keyword evidence="2" id="KW-1185">Reference proteome</keyword>
<accession>S2D9N9</accession>
<evidence type="ECO:0008006" key="3">
    <source>
        <dbReference type="Google" id="ProtNLM"/>
    </source>
</evidence>
<dbReference type="AlphaFoldDB" id="S2D9N9"/>
<dbReference type="RefSeq" id="WP_009033694.1">
    <property type="nucleotide sequence ID" value="NZ_ALWO02000045.1"/>
</dbReference>